<dbReference type="RefSeq" id="WP_353568892.1">
    <property type="nucleotide sequence ID" value="NZ_BAABRI010000035.1"/>
</dbReference>
<keyword evidence="3" id="KW-1185">Reference proteome</keyword>
<dbReference type="InterPro" id="IPR002053">
    <property type="entry name" value="Glyco_hydro_25"/>
</dbReference>
<evidence type="ECO:0000313" key="3">
    <source>
        <dbReference type="Proteomes" id="UP001476282"/>
    </source>
</evidence>
<dbReference type="PROSITE" id="PS51904">
    <property type="entry name" value="GLYCOSYL_HYDROL_F25_2"/>
    <property type="match status" value="1"/>
</dbReference>
<dbReference type="EMBL" id="BAABRI010000035">
    <property type="protein sequence ID" value="GAA5484783.1"/>
    <property type="molecule type" value="Genomic_DNA"/>
</dbReference>
<protein>
    <recommendedName>
        <fullName evidence="4">Lysozyme</fullName>
    </recommendedName>
</protein>
<dbReference type="Gene3D" id="3.20.20.80">
    <property type="entry name" value="Glycosidases"/>
    <property type="match status" value="1"/>
</dbReference>
<dbReference type="Pfam" id="PF01183">
    <property type="entry name" value="Glyco_hydro_25"/>
    <property type="match status" value="1"/>
</dbReference>
<gene>
    <name evidence="2" type="ORF">Hsar01_04029</name>
</gene>
<evidence type="ECO:0008006" key="4">
    <source>
        <dbReference type="Google" id="ProtNLM"/>
    </source>
</evidence>
<proteinExistence type="inferred from homology"/>
<evidence type="ECO:0000256" key="1">
    <source>
        <dbReference type="ARBA" id="ARBA00010646"/>
    </source>
</evidence>
<dbReference type="InterPro" id="IPR017853">
    <property type="entry name" value="GH"/>
</dbReference>
<name>A0ABP9UTC9_9BACT</name>
<comment type="caution">
    <text evidence="2">The sequence shown here is derived from an EMBL/GenBank/DDBJ whole genome shotgun (WGS) entry which is preliminary data.</text>
</comment>
<comment type="similarity">
    <text evidence="1">Belongs to the glycosyl hydrolase 25 family.</text>
</comment>
<dbReference type="SUPFAM" id="SSF51445">
    <property type="entry name" value="(Trans)glycosidases"/>
    <property type="match status" value="1"/>
</dbReference>
<organism evidence="2 3">
    <name type="scientific">Haloferula sargassicola</name>
    <dbReference type="NCBI Taxonomy" id="490096"/>
    <lineage>
        <taxon>Bacteria</taxon>
        <taxon>Pseudomonadati</taxon>
        <taxon>Verrucomicrobiota</taxon>
        <taxon>Verrucomicrobiia</taxon>
        <taxon>Verrucomicrobiales</taxon>
        <taxon>Verrucomicrobiaceae</taxon>
        <taxon>Haloferula</taxon>
    </lineage>
</organism>
<accession>A0ABP9UTC9</accession>
<dbReference type="Proteomes" id="UP001476282">
    <property type="component" value="Unassembled WGS sequence"/>
</dbReference>
<sequence length="285" mass="31572">MKWLTLLAIVPFLTQCGGFGGTSVSDSPAVLNVSSWDPKEIQRGGDRYSRHDVSAMRRNGALALIARSAKGPALDDKFADFAKSADRAGMMVGAYHFVTTGGSAAAQADAFIDRVKSVARSRGLSHRRILLVGDFDTHSTPDRLVSFIERVEQRTGVTPVIYLENSDGFRARMRAASPAQKRVIRRAPYWLALYGPGGTERAIGGGGLTPDSLCEMYGCWSDWKMWQYGGVTWENGGSRAKHYNTSAWRSPRYFGNMAHPMERSVFRGSPEELAEFWNQHGLAWW</sequence>
<evidence type="ECO:0000313" key="2">
    <source>
        <dbReference type="EMBL" id="GAA5484783.1"/>
    </source>
</evidence>
<reference evidence="2 3" key="1">
    <citation type="submission" date="2024-02" db="EMBL/GenBank/DDBJ databases">
        <title>Haloferula sargassicola NBRC 104335.</title>
        <authorList>
            <person name="Ichikawa N."/>
            <person name="Katano-Makiyama Y."/>
            <person name="Hidaka K."/>
        </authorList>
    </citation>
    <scope>NUCLEOTIDE SEQUENCE [LARGE SCALE GENOMIC DNA]</scope>
    <source>
        <strain evidence="2 3">NBRC 104335</strain>
    </source>
</reference>